<evidence type="ECO:0000256" key="2">
    <source>
        <dbReference type="SAM" id="MobiDB-lite"/>
    </source>
</evidence>
<protein>
    <submittedName>
        <fullName evidence="3">ATPase</fullName>
    </submittedName>
</protein>
<sequence length="166" mass="18795">MKVDEVLDRIEYLVHHARHVPFSSQVMVDEDEVMDLLDQLRFNLPEEIKQANWTVQEQQRLITEAHGEASRILSRANERAEQAVQEHEIQRRAKRDAEQLLASATARADQVIRESETYALEQLQQLEAHLSRTLGTVKRGVEVLQTSTAAAPAEEAEADASDTRSG</sequence>
<dbReference type="Proteomes" id="UP000620075">
    <property type="component" value="Unassembled WGS sequence"/>
</dbReference>
<gene>
    <name evidence="3" type="ORF">JF888_14790</name>
</gene>
<accession>A0A934NF11</accession>
<feature type="region of interest" description="Disordered" evidence="2">
    <location>
        <begin position="147"/>
        <end position="166"/>
    </location>
</feature>
<comment type="caution">
    <text evidence="3">The sequence shown here is derived from an EMBL/GenBank/DDBJ whole genome shotgun (WGS) entry which is preliminary data.</text>
</comment>
<name>A0A934NF11_9BACT</name>
<dbReference type="RefSeq" id="WP_338182055.1">
    <property type="nucleotide sequence ID" value="NZ_JAEKNQ010000057.1"/>
</dbReference>
<reference evidence="3 4" key="1">
    <citation type="submission" date="2020-10" db="EMBL/GenBank/DDBJ databases">
        <title>Ca. Dormibacterota MAGs.</title>
        <authorList>
            <person name="Montgomery K."/>
        </authorList>
    </citation>
    <scope>NUCLEOTIDE SEQUENCE [LARGE SCALE GENOMIC DNA]</scope>
    <source>
        <strain evidence="3">SC8811_S16_3</strain>
    </source>
</reference>
<proteinExistence type="predicted"/>
<dbReference type="AlphaFoldDB" id="A0A934NF11"/>
<keyword evidence="1" id="KW-0175">Coiled coil</keyword>
<feature type="coiled-coil region" evidence="1">
    <location>
        <begin position="70"/>
        <end position="114"/>
    </location>
</feature>
<evidence type="ECO:0000313" key="4">
    <source>
        <dbReference type="Proteomes" id="UP000620075"/>
    </source>
</evidence>
<evidence type="ECO:0000313" key="3">
    <source>
        <dbReference type="EMBL" id="MBJ7604429.1"/>
    </source>
</evidence>
<organism evidence="3 4">
    <name type="scientific">Candidatus Dormiibacter inghamiae</name>
    <dbReference type="NCBI Taxonomy" id="3127013"/>
    <lineage>
        <taxon>Bacteria</taxon>
        <taxon>Bacillati</taxon>
        <taxon>Candidatus Dormiibacterota</taxon>
        <taxon>Candidatus Dormibacteria</taxon>
        <taxon>Candidatus Dormibacterales</taxon>
        <taxon>Candidatus Dormibacteraceae</taxon>
        <taxon>Candidatus Dormiibacter</taxon>
    </lineage>
</organism>
<dbReference type="EMBL" id="JAEKNQ010000057">
    <property type="protein sequence ID" value="MBJ7604429.1"/>
    <property type="molecule type" value="Genomic_DNA"/>
</dbReference>
<evidence type="ECO:0000256" key="1">
    <source>
        <dbReference type="SAM" id="Coils"/>
    </source>
</evidence>